<feature type="domain" description="N-acetyltransferase" evidence="3">
    <location>
        <begin position="1"/>
        <end position="138"/>
    </location>
</feature>
<dbReference type="Proteomes" id="UP000076609">
    <property type="component" value="Unassembled WGS sequence"/>
</dbReference>
<protein>
    <submittedName>
        <fullName evidence="4">GCN5 family acetyltransferase</fullName>
    </submittedName>
</protein>
<comment type="caution">
    <text evidence="4">The sequence shown here is derived from an EMBL/GenBank/DDBJ whole genome shotgun (WGS) entry which is preliminary data.</text>
</comment>
<gene>
    <name evidence="4" type="ORF">AVT10_09895</name>
</gene>
<sequence>MTIEVVASPGEAERDAILRILVAHNEASVGPTERQQVAIVVRDDAGTITGGLWGKIGYRWLFVEFLAVSPDHKRQGIGRALMQRAETLARDAGCIGMWLDTFSFQARGFYEKLGFGHFGTIDDFPPGHSRFFLSKRID</sequence>
<dbReference type="PROSITE" id="PS51186">
    <property type="entry name" value="GNAT"/>
    <property type="match status" value="1"/>
</dbReference>
<dbReference type="InterPro" id="IPR000182">
    <property type="entry name" value="GNAT_dom"/>
</dbReference>
<dbReference type="PANTHER" id="PTHR43420">
    <property type="entry name" value="ACETYLTRANSFERASE"/>
    <property type="match status" value="1"/>
</dbReference>
<reference evidence="5" key="1">
    <citation type="submission" date="2016-01" db="EMBL/GenBank/DDBJ databases">
        <title>Draft genome of Chromobacterium sp. F49.</title>
        <authorList>
            <person name="Hong K.W."/>
        </authorList>
    </citation>
    <scope>NUCLEOTIDE SEQUENCE [LARGE SCALE GENOMIC DNA]</scope>
    <source>
        <strain evidence="5">CN3</strain>
    </source>
</reference>
<evidence type="ECO:0000256" key="1">
    <source>
        <dbReference type="ARBA" id="ARBA00022679"/>
    </source>
</evidence>
<keyword evidence="5" id="KW-1185">Reference proteome</keyword>
<proteinExistence type="predicted"/>
<evidence type="ECO:0000313" key="4">
    <source>
        <dbReference type="EMBL" id="KZE18088.1"/>
    </source>
</evidence>
<keyword evidence="2" id="KW-0012">Acyltransferase</keyword>
<keyword evidence="1" id="KW-0808">Transferase</keyword>
<dbReference type="Gene3D" id="3.40.630.30">
    <property type="match status" value="1"/>
</dbReference>
<dbReference type="EMBL" id="LQQO01000003">
    <property type="protein sequence ID" value="KZE18088.1"/>
    <property type="molecule type" value="Genomic_DNA"/>
</dbReference>
<accession>A0ABR5YF94</accession>
<dbReference type="RefSeq" id="WP_066688564.1">
    <property type="nucleotide sequence ID" value="NZ_CP117025.1"/>
</dbReference>
<evidence type="ECO:0000313" key="5">
    <source>
        <dbReference type="Proteomes" id="UP000076609"/>
    </source>
</evidence>
<dbReference type="SUPFAM" id="SSF55729">
    <property type="entry name" value="Acyl-CoA N-acyltransferases (Nat)"/>
    <property type="match status" value="1"/>
</dbReference>
<evidence type="ECO:0000259" key="3">
    <source>
        <dbReference type="PROSITE" id="PS51186"/>
    </source>
</evidence>
<dbReference type="InterPro" id="IPR016181">
    <property type="entry name" value="Acyl_CoA_acyltransferase"/>
</dbReference>
<dbReference type="CDD" id="cd04301">
    <property type="entry name" value="NAT_SF"/>
    <property type="match status" value="1"/>
</dbReference>
<name>A0ABR5YF94_9SPHN</name>
<dbReference type="InterPro" id="IPR050680">
    <property type="entry name" value="YpeA/RimI_acetyltransf"/>
</dbReference>
<organism evidence="4 5">
    <name type="scientific">Sphingomonas hankookensis</name>
    <dbReference type="NCBI Taxonomy" id="563996"/>
    <lineage>
        <taxon>Bacteria</taxon>
        <taxon>Pseudomonadati</taxon>
        <taxon>Pseudomonadota</taxon>
        <taxon>Alphaproteobacteria</taxon>
        <taxon>Sphingomonadales</taxon>
        <taxon>Sphingomonadaceae</taxon>
        <taxon>Sphingomonas</taxon>
    </lineage>
</organism>
<evidence type="ECO:0000256" key="2">
    <source>
        <dbReference type="ARBA" id="ARBA00023315"/>
    </source>
</evidence>
<dbReference type="Pfam" id="PF00583">
    <property type="entry name" value="Acetyltransf_1"/>
    <property type="match status" value="1"/>
</dbReference>